<evidence type="ECO:0000259" key="2">
    <source>
        <dbReference type="PROSITE" id="PS50405"/>
    </source>
</evidence>
<evidence type="ECO:0000259" key="1">
    <source>
        <dbReference type="PROSITE" id="PS50404"/>
    </source>
</evidence>
<dbReference type="Gene3D" id="3.40.30.10">
    <property type="entry name" value="Glutaredoxin"/>
    <property type="match status" value="1"/>
</dbReference>
<dbReference type="PROSITE" id="PS50404">
    <property type="entry name" value="GST_NTER"/>
    <property type="match status" value="1"/>
</dbReference>
<organism evidence="3 4">
    <name type="scientific">Aliivibrio fischeri</name>
    <name type="common">Vibrio fischeri</name>
    <dbReference type="NCBI Taxonomy" id="668"/>
    <lineage>
        <taxon>Bacteria</taxon>
        <taxon>Pseudomonadati</taxon>
        <taxon>Pseudomonadota</taxon>
        <taxon>Gammaproteobacteria</taxon>
        <taxon>Vibrionales</taxon>
        <taxon>Vibrionaceae</taxon>
        <taxon>Aliivibrio</taxon>
    </lineage>
</organism>
<dbReference type="Pfam" id="PF02798">
    <property type="entry name" value="GST_N"/>
    <property type="match status" value="1"/>
</dbReference>
<dbReference type="Proteomes" id="UP000321787">
    <property type="component" value="Unassembled WGS sequence"/>
</dbReference>
<dbReference type="RefSeq" id="WP_146861561.1">
    <property type="nucleotide sequence ID" value="NZ_BJTZ01000002.1"/>
</dbReference>
<accession>A0A510UDE2</accession>
<dbReference type="InterPro" id="IPR040079">
    <property type="entry name" value="Glutathione_S-Trfase"/>
</dbReference>
<dbReference type="InterPro" id="IPR036282">
    <property type="entry name" value="Glutathione-S-Trfase_C_sf"/>
</dbReference>
<feature type="domain" description="GST C-terminal" evidence="2">
    <location>
        <begin position="82"/>
        <end position="209"/>
    </location>
</feature>
<evidence type="ECO:0000313" key="4">
    <source>
        <dbReference type="Proteomes" id="UP000321787"/>
    </source>
</evidence>
<dbReference type="PANTHER" id="PTHR44051:SF19">
    <property type="entry name" value="DISULFIDE-BOND OXIDOREDUCTASE YFCG"/>
    <property type="match status" value="1"/>
</dbReference>
<dbReference type="Pfam" id="PF13410">
    <property type="entry name" value="GST_C_2"/>
    <property type="match status" value="1"/>
</dbReference>
<dbReference type="SUPFAM" id="SSF52833">
    <property type="entry name" value="Thioredoxin-like"/>
    <property type="match status" value="1"/>
</dbReference>
<evidence type="ECO:0000313" key="3">
    <source>
        <dbReference type="EMBL" id="GEK12519.1"/>
    </source>
</evidence>
<dbReference type="SUPFAM" id="SSF47616">
    <property type="entry name" value="GST C-terminal domain-like"/>
    <property type="match status" value="1"/>
</dbReference>
<dbReference type="SFLD" id="SFLDS00019">
    <property type="entry name" value="Glutathione_Transferase_(cytos"/>
    <property type="match status" value="1"/>
</dbReference>
<dbReference type="CDD" id="cd03048">
    <property type="entry name" value="GST_N_Ure2p_like"/>
    <property type="match status" value="1"/>
</dbReference>
<dbReference type="InterPro" id="IPR004045">
    <property type="entry name" value="Glutathione_S-Trfase_N"/>
</dbReference>
<dbReference type="SFLD" id="SFLDG00358">
    <property type="entry name" value="Main_(cytGST)"/>
    <property type="match status" value="1"/>
</dbReference>
<dbReference type="EMBL" id="BJTZ01000002">
    <property type="protein sequence ID" value="GEK12519.1"/>
    <property type="molecule type" value="Genomic_DNA"/>
</dbReference>
<comment type="caution">
    <text evidence="3">The sequence shown here is derived from an EMBL/GenBank/DDBJ whole genome shotgun (WGS) entry which is preliminary data.</text>
</comment>
<dbReference type="PROSITE" id="PS50405">
    <property type="entry name" value="GST_CTER"/>
    <property type="match status" value="1"/>
</dbReference>
<gene>
    <name evidence="3" type="primary">yfcG</name>
    <name evidence="3" type="ORF">AFI02nite_05550</name>
</gene>
<protein>
    <submittedName>
        <fullName evidence="3">Glutathione S-transferase</fullName>
    </submittedName>
</protein>
<proteinExistence type="predicted"/>
<dbReference type="PANTHER" id="PTHR44051">
    <property type="entry name" value="GLUTATHIONE S-TRANSFERASE-RELATED"/>
    <property type="match status" value="1"/>
</dbReference>
<name>A0A510UDE2_ALIFS</name>
<reference evidence="3 4" key="1">
    <citation type="submission" date="2019-07" db="EMBL/GenBank/DDBJ databases">
        <title>Whole genome shotgun sequence of Aliivibrio fischeri NBRC 101058.</title>
        <authorList>
            <person name="Hosoyama A."/>
            <person name="Uohara A."/>
            <person name="Ohji S."/>
            <person name="Ichikawa N."/>
        </authorList>
    </citation>
    <scope>NUCLEOTIDE SEQUENCE [LARGE SCALE GENOMIC DNA]</scope>
    <source>
        <strain evidence="3 4">NBRC 101058</strain>
    </source>
</reference>
<dbReference type="GO" id="GO:0016740">
    <property type="term" value="F:transferase activity"/>
    <property type="evidence" value="ECO:0007669"/>
    <property type="project" value="UniProtKB-KW"/>
</dbReference>
<sequence length="230" mass="26053">MLKFYFHQTPNPMKIALYLAETELPFELMPVDTLKGEQHTKEYRAINPNGKAPAIVDDGVRVFDSSAILLYLSETRGKLGGKAEDRAEMLSWLLFIASGLGPFSGQSVHFRHFAPEKLPYAINRYLSEAQRHYDVLDKHLEGREYIVGDEFSIADISAWGWIDKATVVLGEEGLAPYPNIQRWFDGINSRPAVEKARNIANKVEFKSEFDEEANRSLYPQNFAKSGSAKH</sequence>
<feature type="domain" description="GST N-terminal" evidence="1">
    <location>
        <begin position="1"/>
        <end position="80"/>
    </location>
</feature>
<dbReference type="AlphaFoldDB" id="A0A510UDE2"/>
<dbReference type="InterPro" id="IPR036249">
    <property type="entry name" value="Thioredoxin-like_sf"/>
</dbReference>
<dbReference type="Gene3D" id="1.20.1050.10">
    <property type="match status" value="1"/>
</dbReference>
<dbReference type="InterPro" id="IPR010987">
    <property type="entry name" value="Glutathione-S-Trfase_C-like"/>
</dbReference>
<dbReference type="SFLD" id="SFLDG01151">
    <property type="entry name" value="Main.2:_Nu-like"/>
    <property type="match status" value="1"/>
</dbReference>
<keyword evidence="3" id="KW-0808">Transferase</keyword>